<dbReference type="EMBL" id="BNJG01000005">
    <property type="protein sequence ID" value="GHO60426.1"/>
    <property type="molecule type" value="Genomic_DNA"/>
</dbReference>
<keyword evidence="2" id="KW-1185">Reference proteome</keyword>
<reference evidence="1 2" key="1">
    <citation type="journal article" date="2021" name="Int. J. Syst. Evol. Microbiol.">
        <title>Reticulibacter mediterranei gen. nov., sp. nov., within the new family Reticulibacteraceae fam. nov., and Ktedonospora formicarum gen. nov., sp. nov., Ktedonobacter robiniae sp. nov., Dictyobacter formicarum sp. nov. and Dictyobacter arantiisoli sp. nov., belonging to the class Ktedonobacteria.</title>
        <authorList>
            <person name="Yabe S."/>
            <person name="Zheng Y."/>
            <person name="Wang C.M."/>
            <person name="Sakai Y."/>
            <person name="Abe K."/>
            <person name="Yokota A."/>
            <person name="Donadio S."/>
            <person name="Cavaletti L."/>
            <person name="Monciardini P."/>
        </authorList>
    </citation>
    <scope>NUCLEOTIDE SEQUENCE [LARGE SCALE GENOMIC DNA]</scope>
    <source>
        <strain evidence="1 2">SOSP1-30</strain>
    </source>
</reference>
<accession>A0ABQ3V5G0</accession>
<dbReference type="Proteomes" id="UP000654345">
    <property type="component" value="Unassembled WGS sequence"/>
</dbReference>
<dbReference type="RefSeq" id="WP_201376542.1">
    <property type="nucleotide sequence ID" value="NZ_BNJG01000005.1"/>
</dbReference>
<evidence type="ECO:0000313" key="1">
    <source>
        <dbReference type="EMBL" id="GHO60426.1"/>
    </source>
</evidence>
<comment type="caution">
    <text evidence="1">The sequence shown here is derived from an EMBL/GenBank/DDBJ whole genome shotgun (WGS) entry which is preliminary data.</text>
</comment>
<evidence type="ECO:0000313" key="2">
    <source>
        <dbReference type="Proteomes" id="UP000654345"/>
    </source>
</evidence>
<sequence length="127" mass="14777">MIGPRLPSLEQVLADPATVWHDREIEWYGQGKRRVQWCTGTALWYRFGQPPLPIRWVLTCDPEGKREAKALLCTDQQLEALTIIRTFMKRWSLESTFEQARAHLGIETQRQWSDLAIERSTPLLSQA</sequence>
<gene>
    <name evidence="1" type="ORF">KSB_89010</name>
</gene>
<protein>
    <recommendedName>
        <fullName evidence="3">Transposase IS4-like domain-containing protein</fullName>
    </recommendedName>
</protein>
<proteinExistence type="predicted"/>
<name>A0ABQ3V5G0_9CHLR</name>
<organism evidence="1 2">
    <name type="scientific">Ktedonobacter robiniae</name>
    <dbReference type="NCBI Taxonomy" id="2778365"/>
    <lineage>
        <taxon>Bacteria</taxon>
        <taxon>Bacillati</taxon>
        <taxon>Chloroflexota</taxon>
        <taxon>Ktedonobacteria</taxon>
        <taxon>Ktedonobacterales</taxon>
        <taxon>Ktedonobacteraceae</taxon>
        <taxon>Ktedonobacter</taxon>
    </lineage>
</organism>
<evidence type="ECO:0008006" key="3">
    <source>
        <dbReference type="Google" id="ProtNLM"/>
    </source>
</evidence>